<dbReference type="InterPro" id="IPR046357">
    <property type="entry name" value="PPIase_dom_sf"/>
</dbReference>
<comment type="subcellular location">
    <subcellularLocation>
        <location evidence="9">Cytoplasm</location>
    </subcellularLocation>
    <text evidence="9">About half TF is bound to the ribosome near the polypeptide exit tunnel while the other half is free in the cytoplasm.</text>
</comment>
<evidence type="ECO:0000259" key="12">
    <source>
        <dbReference type="Pfam" id="PF05697"/>
    </source>
</evidence>
<dbReference type="SUPFAM" id="SSF102735">
    <property type="entry name" value="Trigger factor ribosome-binding domain"/>
    <property type="match status" value="1"/>
</dbReference>
<evidence type="ECO:0000256" key="10">
    <source>
        <dbReference type="SAM" id="Coils"/>
    </source>
</evidence>
<dbReference type="PANTHER" id="PTHR30560">
    <property type="entry name" value="TRIGGER FACTOR CHAPERONE AND PEPTIDYL-PROLYL CIS/TRANS ISOMERASE"/>
    <property type="match status" value="1"/>
</dbReference>
<feature type="region of interest" description="Disordered" evidence="11">
    <location>
        <begin position="1"/>
        <end position="38"/>
    </location>
</feature>
<organism evidence="14 15">
    <name type="scientific">Thermogutta terrifontis</name>
    <dbReference type="NCBI Taxonomy" id="1331910"/>
    <lineage>
        <taxon>Bacteria</taxon>
        <taxon>Pseudomonadati</taxon>
        <taxon>Planctomycetota</taxon>
        <taxon>Planctomycetia</taxon>
        <taxon>Pirellulales</taxon>
        <taxon>Thermoguttaceae</taxon>
        <taxon>Thermogutta</taxon>
    </lineage>
</organism>
<dbReference type="SUPFAM" id="SSF109998">
    <property type="entry name" value="Triger factor/SurA peptide-binding domain-like"/>
    <property type="match status" value="1"/>
</dbReference>
<dbReference type="SUPFAM" id="SSF54534">
    <property type="entry name" value="FKBP-like"/>
    <property type="match status" value="1"/>
</dbReference>
<protein>
    <recommendedName>
        <fullName evidence="4 9">Trigger factor</fullName>
        <shortName evidence="9">TF</shortName>
        <ecNumber evidence="3 9">5.2.1.8</ecNumber>
    </recommendedName>
    <alternativeName>
        <fullName evidence="8 9">PPIase</fullName>
    </alternativeName>
</protein>
<dbReference type="Pfam" id="PF05698">
    <property type="entry name" value="Trigger_C"/>
    <property type="match status" value="1"/>
</dbReference>
<keyword evidence="9" id="KW-0131">Cell cycle</keyword>
<evidence type="ECO:0000256" key="9">
    <source>
        <dbReference type="HAMAP-Rule" id="MF_00303"/>
    </source>
</evidence>
<dbReference type="GO" id="GO:0043022">
    <property type="term" value="F:ribosome binding"/>
    <property type="evidence" value="ECO:0007669"/>
    <property type="project" value="TreeGrafter"/>
</dbReference>
<dbReference type="Pfam" id="PF05697">
    <property type="entry name" value="Trigger_N"/>
    <property type="match status" value="1"/>
</dbReference>
<evidence type="ECO:0000259" key="13">
    <source>
        <dbReference type="Pfam" id="PF05698"/>
    </source>
</evidence>
<dbReference type="PANTHER" id="PTHR30560:SF3">
    <property type="entry name" value="TRIGGER FACTOR-LIKE PROTEIN TIG, CHLOROPLASTIC"/>
    <property type="match status" value="1"/>
</dbReference>
<dbReference type="InterPro" id="IPR008881">
    <property type="entry name" value="Trigger_fac_ribosome-bd_bac"/>
</dbReference>
<feature type="domain" description="Trigger factor ribosome-binding bacterial" evidence="12">
    <location>
        <begin position="48"/>
        <end position="191"/>
    </location>
</feature>
<sequence>MVASDIPEHDALSANPPQTDAGSGGENPQESLGTAVQEEAKPKLKFEYDVESVGACKRRIIVTIPREEVDRYFAEELDKIRNEATVPGFRPGRAPRRLLEKRFRSELEEPVKSRLMLDSFWSLIEEAKLAPIGDPDLDPDDVELPEEGDFAFEFTVEVRPEFQLPQWRGLKLQRKVFELTPEYVDRAMQQLVQKFTDLAEVNGPAEMGDYIECEITLRHEGRVLNSADDERIQIRPTLTFLDGIIRDFGEKMVGVRQGESRFCDVEVAESCADPNLAGKTVQAHFKVHKVLRPQTAQSIEEIARVAGYDSPDLFRKSFEDQLRARMELRVYEDLRKQILDQLLDVVPFDLPEDLVRKQTEREIRRRAVELTRSGYTAEEIRRELNLIAREAREVVVRLLREHFLLERLAEEEKIEASEQDIEEEIQRIARMTMRSPRQVRAEYEQENAWDVLRNAIVERKVIDRIVSEAEVTDVQMPLPVEEPSEETALDMEVVRQVPEREEESTG</sequence>
<gene>
    <name evidence="9" type="primary">tig</name>
    <name evidence="14" type="ORF">THTE_3295</name>
</gene>
<keyword evidence="9" id="KW-0963">Cytoplasm</keyword>
<dbReference type="AlphaFoldDB" id="A0A286RIW3"/>
<evidence type="ECO:0000313" key="15">
    <source>
        <dbReference type="Proteomes" id="UP000215086"/>
    </source>
</evidence>
<evidence type="ECO:0000256" key="6">
    <source>
        <dbReference type="ARBA" id="ARBA00023186"/>
    </source>
</evidence>
<dbReference type="InterPro" id="IPR037041">
    <property type="entry name" value="Trigger_fac_C_sf"/>
</dbReference>
<dbReference type="HAMAP" id="MF_00303">
    <property type="entry name" value="Trigger_factor_Tig"/>
    <property type="match status" value="1"/>
</dbReference>
<dbReference type="GO" id="GO:0005737">
    <property type="term" value="C:cytoplasm"/>
    <property type="evidence" value="ECO:0007669"/>
    <property type="project" value="UniProtKB-SubCell"/>
</dbReference>
<dbReference type="NCBIfam" id="TIGR00115">
    <property type="entry name" value="tig"/>
    <property type="match status" value="1"/>
</dbReference>
<dbReference type="EC" id="5.2.1.8" evidence="3 9"/>
<dbReference type="GO" id="GO:0043335">
    <property type="term" value="P:protein unfolding"/>
    <property type="evidence" value="ECO:0007669"/>
    <property type="project" value="TreeGrafter"/>
</dbReference>
<dbReference type="Gene3D" id="1.10.3120.10">
    <property type="entry name" value="Trigger factor, C-terminal domain"/>
    <property type="match status" value="1"/>
</dbReference>
<dbReference type="InterPro" id="IPR027304">
    <property type="entry name" value="Trigger_fact/SurA_dom_sf"/>
</dbReference>
<reference evidence="14 15" key="1">
    <citation type="journal article" name="Front. Microbiol.">
        <title>Sugar Metabolism of the First Thermophilic Planctomycete Thermogutta terrifontis: Comparative Genomic and Transcriptomic Approaches.</title>
        <authorList>
            <person name="Elcheninov A.G."/>
            <person name="Menzel P."/>
            <person name="Gudbergsdottir S.R."/>
            <person name="Slesarev A.I."/>
            <person name="Kadnikov V.V."/>
            <person name="Krogh A."/>
            <person name="Bonch-Osmolovskaya E.A."/>
            <person name="Peng X."/>
            <person name="Kublanov I.V."/>
        </authorList>
    </citation>
    <scope>NUCLEOTIDE SEQUENCE [LARGE SCALE GENOMIC DNA]</scope>
    <source>
        <strain evidence="14 15">R1</strain>
    </source>
</reference>
<evidence type="ECO:0000313" key="14">
    <source>
        <dbReference type="EMBL" id="ASV75897.1"/>
    </source>
</evidence>
<dbReference type="GO" id="GO:0003755">
    <property type="term" value="F:peptidyl-prolyl cis-trans isomerase activity"/>
    <property type="evidence" value="ECO:0007669"/>
    <property type="project" value="UniProtKB-UniRule"/>
</dbReference>
<name>A0A286RIW3_9BACT</name>
<evidence type="ECO:0000256" key="4">
    <source>
        <dbReference type="ARBA" id="ARBA00016902"/>
    </source>
</evidence>
<keyword evidence="7 9" id="KW-0413">Isomerase</keyword>
<dbReference type="InterPro" id="IPR036611">
    <property type="entry name" value="Trigger_fac_ribosome-bd_sf"/>
</dbReference>
<feature type="compositionally biased region" description="Basic and acidic residues" evidence="11">
    <location>
        <begin position="1"/>
        <end position="11"/>
    </location>
</feature>
<evidence type="ECO:0000256" key="5">
    <source>
        <dbReference type="ARBA" id="ARBA00023110"/>
    </source>
</evidence>
<comment type="domain">
    <text evidence="9">Consists of 3 domains; the N-terminus binds the ribosome, the middle domain has PPIase activity, while the C-terminus has intrinsic chaperone activity on its own.</text>
</comment>
<evidence type="ECO:0000256" key="8">
    <source>
        <dbReference type="ARBA" id="ARBA00029986"/>
    </source>
</evidence>
<dbReference type="GO" id="GO:0051083">
    <property type="term" value="P:'de novo' cotranslational protein folding"/>
    <property type="evidence" value="ECO:0007669"/>
    <property type="project" value="TreeGrafter"/>
</dbReference>
<evidence type="ECO:0000256" key="7">
    <source>
        <dbReference type="ARBA" id="ARBA00023235"/>
    </source>
</evidence>
<evidence type="ECO:0000256" key="1">
    <source>
        <dbReference type="ARBA" id="ARBA00000971"/>
    </source>
</evidence>
<dbReference type="OrthoDB" id="9767721at2"/>
<dbReference type="GO" id="GO:0044183">
    <property type="term" value="F:protein folding chaperone"/>
    <property type="evidence" value="ECO:0007669"/>
    <property type="project" value="TreeGrafter"/>
</dbReference>
<dbReference type="RefSeq" id="WP_095415816.1">
    <property type="nucleotide sequence ID" value="NZ_CP018477.1"/>
</dbReference>
<dbReference type="Gene3D" id="3.30.70.1050">
    <property type="entry name" value="Trigger factor ribosome-binding domain"/>
    <property type="match status" value="1"/>
</dbReference>
<comment type="function">
    <text evidence="9">Involved in protein export. Acts as a chaperone by maintaining the newly synthesized protein in an open conformation. Functions as a peptidyl-prolyl cis-trans isomerase.</text>
</comment>
<evidence type="ECO:0000256" key="3">
    <source>
        <dbReference type="ARBA" id="ARBA00013194"/>
    </source>
</evidence>
<dbReference type="GO" id="GO:0015031">
    <property type="term" value="P:protein transport"/>
    <property type="evidence" value="ECO:0007669"/>
    <property type="project" value="UniProtKB-UniRule"/>
</dbReference>
<keyword evidence="15" id="KW-1185">Reference proteome</keyword>
<keyword evidence="10" id="KW-0175">Coiled coil</keyword>
<evidence type="ECO:0000256" key="11">
    <source>
        <dbReference type="SAM" id="MobiDB-lite"/>
    </source>
</evidence>
<keyword evidence="9 14" id="KW-0132">Cell division</keyword>
<dbReference type="InterPro" id="IPR008880">
    <property type="entry name" value="Trigger_fac_C"/>
</dbReference>
<keyword evidence="5 9" id="KW-0697">Rotamase</keyword>
<dbReference type="InterPro" id="IPR005215">
    <property type="entry name" value="Trig_fac"/>
</dbReference>
<feature type="coiled-coil region" evidence="10">
    <location>
        <begin position="407"/>
        <end position="434"/>
    </location>
</feature>
<dbReference type="EMBL" id="CP018477">
    <property type="protein sequence ID" value="ASV75897.1"/>
    <property type="molecule type" value="Genomic_DNA"/>
</dbReference>
<comment type="similarity">
    <text evidence="2 9">Belongs to the FKBP-type PPIase family. Tig subfamily.</text>
</comment>
<dbReference type="GO" id="GO:0051301">
    <property type="term" value="P:cell division"/>
    <property type="evidence" value="ECO:0007669"/>
    <property type="project" value="UniProtKB-KW"/>
</dbReference>
<keyword evidence="6 9" id="KW-0143">Chaperone</keyword>
<feature type="domain" description="Trigger factor C-terminal" evidence="13">
    <location>
        <begin position="314"/>
        <end position="466"/>
    </location>
</feature>
<accession>A0A286RIW3</accession>
<dbReference type="Proteomes" id="UP000215086">
    <property type="component" value="Chromosome"/>
</dbReference>
<evidence type="ECO:0000256" key="2">
    <source>
        <dbReference type="ARBA" id="ARBA00005464"/>
    </source>
</evidence>
<comment type="catalytic activity">
    <reaction evidence="1 9">
        <text>[protein]-peptidylproline (omega=180) = [protein]-peptidylproline (omega=0)</text>
        <dbReference type="Rhea" id="RHEA:16237"/>
        <dbReference type="Rhea" id="RHEA-COMP:10747"/>
        <dbReference type="Rhea" id="RHEA-COMP:10748"/>
        <dbReference type="ChEBI" id="CHEBI:83833"/>
        <dbReference type="ChEBI" id="CHEBI:83834"/>
        <dbReference type="EC" id="5.2.1.8"/>
    </reaction>
</comment>
<dbReference type="KEGG" id="ttf:THTE_3295"/>
<dbReference type="Gene3D" id="3.10.50.40">
    <property type="match status" value="1"/>
</dbReference>
<feature type="compositionally biased region" description="Polar residues" evidence="11">
    <location>
        <begin position="15"/>
        <end position="34"/>
    </location>
</feature>
<proteinExistence type="inferred from homology"/>